<feature type="domain" description="Gfo/Idh/MocA-like oxidoreductase N-terminal" evidence="1">
    <location>
        <begin position="51"/>
        <end position="122"/>
    </location>
</feature>
<dbReference type="SUPFAM" id="SSF55347">
    <property type="entry name" value="Glyceraldehyde-3-phosphate dehydrogenase-like, C-terminal domain"/>
    <property type="match status" value="1"/>
</dbReference>
<dbReference type="KEGG" id="taer:GT409_02030"/>
<dbReference type="Gene3D" id="3.40.50.720">
    <property type="entry name" value="NAD(P)-binding Rossmann-like Domain"/>
    <property type="match status" value="1"/>
</dbReference>
<sequence length="328" mass="35606">MRKIVCIGGWGHFFEVFQTLEKYDGAQVCGAAPAYDGEDMSFLAGQPLTESFPMFGSIDEMLEAVQPDIAIVSTQPGYIAAGVVRAAEAGLDIIAEKPLGATLEENAAIAEAVAQNNVRLMAIFSMRAMAVFQTARRLVREGAVGRPVLMNARKSYKYGDEKARPEWFGKREVYSGTFPWIGIHALDMIQFTTGLLPVQVAALHRNQTHLSRPDCEDTCCGIFELEGGAQATVSVDYFRPMSATTHGDDWVRIVGTEGVVEARASENTVTLLKDSAAPQSVPLDDPESLFIPFIEGREGLTGTDDALALSRACLVARQAADENRILEI</sequence>
<dbReference type="Pfam" id="PF01408">
    <property type="entry name" value="GFO_IDH_MocA"/>
    <property type="match status" value="1"/>
</dbReference>
<dbReference type="Pfam" id="PF22725">
    <property type="entry name" value="GFO_IDH_MocA_C3"/>
    <property type="match status" value="1"/>
</dbReference>
<dbReference type="EMBL" id="CP047593">
    <property type="protein sequence ID" value="QHI68282.1"/>
    <property type="molecule type" value="Genomic_DNA"/>
</dbReference>
<dbReference type="InterPro" id="IPR051317">
    <property type="entry name" value="Gfo/Idh/MocA_oxidoreduct"/>
</dbReference>
<protein>
    <submittedName>
        <fullName evidence="3">Gfo/Idh/MocA family oxidoreductase</fullName>
    </submittedName>
</protein>
<dbReference type="AlphaFoldDB" id="A0A6P1M2E5"/>
<dbReference type="RefSeq" id="WP_160626451.1">
    <property type="nucleotide sequence ID" value="NZ_CP047593.1"/>
</dbReference>
<dbReference type="Proteomes" id="UP000464954">
    <property type="component" value="Chromosome"/>
</dbReference>
<keyword evidence="4" id="KW-1185">Reference proteome</keyword>
<evidence type="ECO:0000313" key="4">
    <source>
        <dbReference type="Proteomes" id="UP000464954"/>
    </source>
</evidence>
<dbReference type="PANTHER" id="PTHR43708:SF8">
    <property type="entry name" value="OXIDOREDUCTASE"/>
    <property type="match status" value="1"/>
</dbReference>
<dbReference type="InterPro" id="IPR000683">
    <property type="entry name" value="Gfo/Idh/MocA-like_OxRdtase_N"/>
</dbReference>
<dbReference type="InterPro" id="IPR055170">
    <property type="entry name" value="GFO_IDH_MocA-like_dom"/>
</dbReference>
<dbReference type="SUPFAM" id="SSF51735">
    <property type="entry name" value="NAD(P)-binding Rossmann-fold domains"/>
    <property type="match status" value="1"/>
</dbReference>
<organism evidence="3 4">
    <name type="scientific">Tichowtungia aerotolerans</name>
    <dbReference type="NCBI Taxonomy" id="2697043"/>
    <lineage>
        <taxon>Bacteria</taxon>
        <taxon>Pseudomonadati</taxon>
        <taxon>Kiritimatiellota</taxon>
        <taxon>Tichowtungiia</taxon>
        <taxon>Tichowtungiales</taxon>
        <taxon>Tichowtungiaceae</taxon>
        <taxon>Tichowtungia</taxon>
    </lineage>
</organism>
<evidence type="ECO:0000259" key="2">
    <source>
        <dbReference type="Pfam" id="PF22725"/>
    </source>
</evidence>
<evidence type="ECO:0000259" key="1">
    <source>
        <dbReference type="Pfam" id="PF01408"/>
    </source>
</evidence>
<gene>
    <name evidence="3" type="ORF">GT409_02030</name>
</gene>
<dbReference type="GO" id="GO:0000166">
    <property type="term" value="F:nucleotide binding"/>
    <property type="evidence" value="ECO:0007669"/>
    <property type="project" value="InterPro"/>
</dbReference>
<proteinExistence type="predicted"/>
<feature type="domain" description="GFO/IDH/MocA-like oxidoreductase" evidence="2">
    <location>
        <begin position="132"/>
        <end position="260"/>
    </location>
</feature>
<reference evidence="3 4" key="1">
    <citation type="submission" date="2020-01" db="EMBL/GenBank/DDBJ databases">
        <title>Ponticoccus aerotolerans gen. nov., sp. nov., an anaerobic bacterium and proposal of Ponticoccusceae fam. nov., Ponticoccusles ord. nov. and Ponticoccuse classis nov. in the phylum Kiritimatiellaeota.</title>
        <authorList>
            <person name="Zhou L.Y."/>
            <person name="Du Z.J."/>
        </authorList>
    </citation>
    <scope>NUCLEOTIDE SEQUENCE [LARGE SCALE GENOMIC DNA]</scope>
    <source>
        <strain evidence="3 4">S-5007</strain>
    </source>
</reference>
<dbReference type="PANTHER" id="PTHR43708">
    <property type="entry name" value="CONSERVED EXPRESSED OXIDOREDUCTASE (EUROFUNG)"/>
    <property type="match status" value="1"/>
</dbReference>
<dbReference type="InterPro" id="IPR036291">
    <property type="entry name" value="NAD(P)-bd_dom_sf"/>
</dbReference>
<accession>A0A6P1M2E5</accession>
<evidence type="ECO:0000313" key="3">
    <source>
        <dbReference type="EMBL" id="QHI68282.1"/>
    </source>
</evidence>
<name>A0A6P1M2E5_9BACT</name>
<dbReference type="Gene3D" id="3.30.360.10">
    <property type="entry name" value="Dihydrodipicolinate Reductase, domain 2"/>
    <property type="match status" value="1"/>
</dbReference>